<evidence type="ECO:0000256" key="1">
    <source>
        <dbReference type="ARBA" id="ARBA00022801"/>
    </source>
</evidence>
<dbReference type="SUPFAM" id="SSF53474">
    <property type="entry name" value="alpha/beta-Hydrolases"/>
    <property type="match status" value="1"/>
</dbReference>
<dbReference type="GO" id="GO:0016042">
    <property type="term" value="P:lipid catabolic process"/>
    <property type="evidence" value="ECO:0007669"/>
    <property type="project" value="UniProtKB-UniRule"/>
</dbReference>
<dbReference type="Proteomes" id="UP000002489">
    <property type="component" value="Unassembled WGS sequence"/>
</dbReference>
<evidence type="ECO:0000313" key="4">
    <source>
        <dbReference type="Proteomes" id="UP000002489"/>
    </source>
</evidence>
<dbReference type="Pfam" id="PF03583">
    <property type="entry name" value="LIP"/>
    <property type="match status" value="1"/>
</dbReference>
<accession>A0A0D2YJ41</accession>
<comment type="similarity">
    <text evidence="2">Belongs to the AB hydrolase superfamily. Lipase family.</text>
</comment>
<keyword evidence="1" id="KW-0378">Hydrolase</keyword>
<gene>
    <name evidence="3" type="primary">28957407</name>
</gene>
<dbReference type="PIRSF" id="PIRSF029171">
    <property type="entry name" value="Esterase_LipA"/>
    <property type="match status" value="1"/>
</dbReference>
<dbReference type="Gene3D" id="3.40.50.1820">
    <property type="entry name" value="alpha/beta hydrolase"/>
    <property type="match status" value="1"/>
</dbReference>
<dbReference type="PANTHER" id="PTHR34853">
    <property type="match status" value="1"/>
</dbReference>
<evidence type="ECO:0000256" key="2">
    <source>
        <dbReference type="PIRNR" id="PIRNR029171"/>
    </source>
</evidence>
<organism evidence="3 4">
    <name type="scientific">Fusarium oxysporum (strain Fo5176)</name>
    <name type="common">Fusarium vascular wilt</name>
    <dbReference type="NCBI Taxonomy" id="660025"/>
    <lineage>
        <taxon>Eukaryota</taxon>
        <taxon>Fungi</taxon>
        <taxon>Dikarya</taxon>
        <taxon>Ascomycota</taxon>
        <taxon>Pezizomycotina</taxon>
        <taxon>Sordariomycetes</taxon>
        <taxon>Hypocreomycetidae</taxon>
        <taxon>Hypocreales</taxon>
        <taxon>Nectriaceae</taxon>
        <taxon>Fusarium</taxon>
        <taxon>Fusarium oxysporum species complex</taxon>
    </lineage>
</organism>
<proteinExistence type="inferred from homology"/>
<reference evidence="4" key="1">
    <citation type="journal article" date="2012" name="Mol. Plant Microbe Interact.">
        <title>A highly conserved effector in Fusarium oxysporum is required for full virulence on Arabidopsis.</title>
        <authorList>
            <person name="Thatcher L.F."/>
            <person name="Gardiner D.M."/>
            <person name="Kazan K."/>
            <person name="Manners J."/>
        </authorList>
    </citation>
    <scope>NUCLEOTIDE SEQUENCE [LARGE SCALE GENOMIC DNA]</scope>
    <source>
        <strain evidence="4">Fo5176</strain>
    </source>
</reference>
<evidence type="ECO:0000313" key="3">
    <source>
        <dbReference type="EnsemblFungi" id="FOXG_16555P0"/>
    </source>
</evidence>
<dbReference type="VEuPathDB" id="FungiDB:FOXG_16555"/>
<protein>
    <submittedName>
        <fullName evidence="3">Uncharacterized protein</fullName>
    </submittedName>
</protein>
<dbReference type="AlphaFoldDB" id="A0A0D2YJ41"/>
<name>A0A0D2YJ41_FUSOF</name>
<dbReference type="Gene3D" id="1.10.260.130">
    <property type="match status" value="1"/>
</dbReference>
<dbReference type="GO" id="GO:0004806">
    <property type="term" value="F:triacylglycerol lipase activity"/>
    <property type="evidence" value="ECO:0007669"/>
    <property type="project" value="UniProtKB-UniRule"/>
</dbReference>
<dbReference type="InterPro" id="IPR005152">
    <property type="entry name" value="Lipase_secreted"/>
</dbReference>
<dbReference type="EnsemblFungi" id="FOXG_16555T0">
    <property type="protein sequence ID" value="FOXG_16555P0"/>
    <property type="gene ID" value="FOXG_16555"/>
</dbReference>
<dbReference type="PANTHER" id="PTHR34853:SF5">
    <property type="entry name" value="LIP-DOMAIN-CONTAINING PROTEIN-RELATED"/>
    <property type="match status" value="1"/>
</dbReference>
<sequence length="430" mass="46744">MASLEWLLDLRAVAKASSSGIITDDAPLENQLPPSKDPWYSAPDDWEIRQPGDVLRIRSASSLTNVVEGSAAVYHILYRSTDSRGQASWAVTTLFVPNSFYCSPSGKAAILSYQFAYNTCNVDSSPSFALSGVMAKSETEIFGIKSSTSLITEMLSFGWIINTPDHLGPTAAFGASVQAGHASLDALRAVNKLLNLRKHPGFNTAIWGYSGGSIATFAAAELQPSYSPDLSISAAVVGGLVDDISAALDKINKSPIAGTLIALLIGITAQYPEARAYLESCLVPEMKDEFMAAVNTEVTQNVGKYAGKDIYTFFKGGSAELRAPILQELYDKQSKLGYRDTPTMPMFLYKAIQDQFCTIDLTDATVDRLCEKGADIKFERNTVGNHVSEIENGKPRAFWFLWSIFDESYKSPASKRNVVDVTVDVSSQNR</sequence>
<dbReference type="InterPro" id="IPR029058">
    <property type="entry name" value="AB_hydrolase_fold"/>
</dbReference>
<reference evidence="3" key="2">
    <citation type="submission" date="2025-08" db="UniProtKB">
        <authorList>
            <consortium name="EnsemblFungi"/>
        </authorList>
    </citation>
    <scope>IDENTIFICATION</scope>
    <source>
        <strain evidence="3">4287 / CBS 123668 / FGSC 9935 / NRRL 34936</strain>
    </source>
</reference>